<dbReference type="RefSeq" id="WP_110299172.1">
    <property type="nucleotide sequence ID" value="NZ_QJJM01000008.1"/>
</dbReference>
<keyword evidence="5 6" id="KW-0472">Membrane</keyword>
<feature type="transmembrane region" description="Helical" evidence="6">
    <location>
        <begin position="133"/>
        <end position="154"/>
    </location>
</feature>
<dbReference type="GO" id="GO:0016020">
    <property type="term" value="C:membrane"/>
    <property type="evidence" value="ECO:0007669"/>
    <property type="project" value="UniProtKB-SubCell"/>
</dbReference>
<evidence type="ECO:0000256" key="2">
    <source>
        <dbReference type="ARBA" id="ARBA00009190"/>
    </source>
</evidence>
<evidence type="ECO:0000256" key="6">
    <source>
        <dbReference type="RuleBase" id="RU365102"/>
    </source>
</evidence>
<sequence>MEAFLASLSLVALAEMGDKTQLLAILLAARMRKPVPIIAGIFAATLANHFLAALVGQQVAGLLDSPAFRFAIAGGFIVMGMWALIPDKFDENDEPKRRGAGVFVTTLIAFFLVEMGDKTQIATVAMGAHYQNVVAVTAGTTLGMMVANVPAVLLGHRIERILPIRALQIGAALMFAGLGVWIAAQTAGWV</sequence>
<protein>
    <recommendedName>
        <fullName evidence="6">GDT1 family protein</fullName>
    </recommendedName>
</protein>
<accession>A0A2V3UYJ4</accession>
<evidence type="ECO:0000256" key="5">
    <source>
        <dbReference type="ARBA" id="ARBA00023136"/>
    </source>
</evidence>
<gene>
    <name evidence="7" type="ORF">C7451_108158</name>
</gene>
<keyword evidence="3 6" id="KW-0812">Transmembrane</keyword>
<evidence type="ECO:0000256" key="1">
    <source>
        <dbReference type="ARBA" id="ARBA00004141"/>
    </source>
</evidence>
<evidence type="ECO:0000313" key="7">
    <source>
        <dbReference type="EMBL" id="PXW74496.1"/>
    </source>
</evidence>
<feature type="transmembrane region" description="Helical" evidence="6">
    <location>
        <begin position="166"/>
        <end position="184"/>
    </location>
</feature>
<comment type="subcellular location">
    <subcellularLocation>
        <location evidence="1 6">Membrane</location>
        <topology evidence="1 6">Multi-pass membrane protein</topology>
    </subcellularLocation>
</comment>
<dbReference type="PANTHER" id="PTHR12608:SF1">
    <property type="entry name" value="TRANSMEMBRANE PROTEIN 165"/>
    <property type="match status" value="1"/>
</dbReference>
<evidence type="ECO:0000256" key="4">
    <source>
        <dbReference type="ARBA" id="ARBA00022989"/>
    </source>
</evidence>
<reference evidence="7 8" key="1">
    <citation type="submission" date="2018-05" db="EMBL/GenBank/DDBJ databases">
        <title>Genomic Encyclopedia of Type Strains, Phase IV (KMG-IV): sequencing the most valuable type-strain genomes for metagenomic binning, comparative biology and taxonomic classification.</title>
        <authorList>
            <person name="Goeker M."/>
        </authorList>
    </citation>
    <scope>NUCLEOTIDE SEQUENCE [LARGE SCALE GENOMIC DNA]</scope>
    <source>
        <strain evidence="7 8">DSM 3183</strain>
    </source>
</reference>
<evidence type="ECO:0000256" key="3">
    <source>
        <dbReference type="ARBA" id="ARBA00022692"/>
    </source>
</evidence>
<dbReference type="GO" id="GO:0046873">
    <property type="term" value="F:metal ion transmembrane transporter activity"/>
    <property type="evidence" value="ECO:0007669"/>
    <property type="project" value="InterPro"/>
</dbReference>
<keyword evidence="8" id="KW-1185">Reference proteome</keyword>
<dbReference type="EMBL" id="QJJM01000008">
    <property type="protein sequence ID" value="PXW74496.1"/>
    <property type="molecule type" value="Genomic_DNA"/>
</dbReference>
<proteinExistence type="inferred from homology"/>
<dbReference type="AlphaFoldDB" id="A0A2V3UYJ4"/>
<dbReference type="InterPro" id="IPR001727">
    <property type="entry name" value="GDT1-like"/>
</dbReference>
<dbReference type="PANTHER" id="PTHR12608">
    <property type="entry name" value="TRANSMEMBRANE PROTEIN HTP-1 RELATED"/>
    <property type="match status" value="1"/>
</dbReference>
<comment type="caution">
    <text evidence="6">Lacks conserved residue(s) required for the propagation of feature annotation.</text>
</comment>
<feature type="transmembrane region" description="Helical" evidence="6">
    <location>
        <begin position="67"/>
        <end position="85"/>
    </location>
</feature>
<evidence type="ECO:0000313" key="8">
    <source>
        <dbReference type="Proteomes" id="UP000248014"/>
    </source>
</evidence>
<dbReference type="OrthoDB" id="9801356at2"/>
<comment type="similarity">
    <text evidence="2 6">Belongs to the GDT1 family.</text>
</comment>
<dbReference type="Pfam" id="PF01169">
    <property type="entry name" value="GDT1"/>
    <property type="match status" value="2"/>
</dbReference>
<feature type="transmembrane region" description="Helical" evidence="6">
    <location>
        <begin position="34"/>
        <end position="55"/>
    </location>
</feature>
<keyword evidence="4 6" id="KW-1133">Transmembrane helix</keyword>
<dbReference type="Proteomes" id="UP000248014">
    <property type="component" value="Unassembled WGS sequence"/>
</dbReference>
<name>A0A2V3UYJ4_9SPHN</name>
<organism evidence="7 8">
    <name type="scientific">Blastomonas natatoria</name>
    <dbReference type="NCBI Taxonomy" id="34015"/>
    <lineage>
        <taxon>Bacteria</taxon>
        <taxon>Pseudomonadati</taxon>
        <taxon>Pseudomonadota</taxon>
        <taxon>Alphaproteobacteria</taxon>
        <taxon>Sphingomonadales</taxon>
        <taxon>Sphingomonadaceae</taxon>
        <taxon>Blastomonas</taxon>
    </lineage>
</organism>
<comment type="caution">
    <text evidence="7">The sequence shown here is derived from an EMBL/GenBank/DDBJ whole genome shotgun (WGS) entry which is preliminary data.</text>
</comment>